<evidence type="ECO:0000313" key="1">
    <source>
        <dbReference type="EMBL" id="CEI63094.1"/>
    </source>
</evidence>
<proteinExistence type="predicted"/>
<accession>A0A2L2SYH9</accession>
<protein>
    <submittedName>
        <fullName evidence="1">Uncharacterized protein</fullName>
    </submittedName>
</protein>
<reference evidence="2" key="1">
    <citation type="submission" date="2014-10" db="EMBL/GenBank/DDBJ databases">
        <authorList>
            <person name="King R."/>
        </authorList>
    </citation>
    <scope>NUCLEOTIDE SEQUENCE [LARGE SCALE GENOMIC DNA]</scope>
    <source>
        <strain evidence="2">A3/5</strain>
    </source>
</reference>
<dbReference type="EMBL" id="LN649230">
    <property type="protein sequence ID" value="CEI63094.1"/>
    <property type="molecule type" value="Genomic_DNA"/>
</dbReference>
<name>A0A2L2SYH9_9HYPO</name>
<keyword evidence="2" id="KW-1185">Reference proteome</keyword>
<sequence>MAEILDQQRVPCTGTVPGIEQGRADAVSAGDQQGYVLYLTTLKKDETGDGFCPVVPQHIWWWWRRTVECNGLLWLLKVSIAQSDVVSQK</sequence>
<organism evidence="1 2">
    <name type="scientific">Fusarium venenatum</name>
    <dbReference type="NCBI Taxonomy" id="56646"/>
    <lineage>
        <taxon>Eukaryota</taxon>
        <taxon>Fungi</taxon>
        <taxon>Dikarya</taxon>
        <taxon>Ascomycota</taxon>
        <taxon>Pezizomycotina</taxon>
        <taxon>Sordariomycetes</taxon>
        <taxon>Hypocreomycetidae</taxon>
        <taxon>Hypocreales</taxon>
        <taxon>Nectriaceae</taxon>
        <taxon>Fusarium</taxon>
    </lineage>
</organism>
<dbReference type="Proteomes" id="UP000245910">
    <property type="component" value="Chromosome II"/>
</dbReference>
<dbReference type="AlphaFoldDB" id="A0A2L2SYH9"/>
<evidence type="ECO:0000313" key="2">
    <source>
        <dbReference type="Proteomes" id="UP000245910"/>
    </source>
</evidence>